<name>A0A0E9QGK5_ANGAN</name>
<reference evidence="1" key="1">
    <citation type="submission" date="2014-11" db="EMBL/GenBank/DDBJ databases">
        <authorList>
            <person name="Amaro Gonzalez C."/>
        </authorList>
    </citation>
    <scope>NUCLEOTIDE SEQUENCE</scope>
</reference>
<protein>
    <submittedName>
        <fullName evidence="1">Uncharacterized protein</fullName>
    </submittedName>
</protein>
<sequence length="24" mass="2622">MSTRTASTNLRIDGNHTSQIACFP</sequence>
<dbReference type="EMBL" id="GBXM01092945">
    <property type="protein sequence ID" value="JAH15632.1"/>
    <property type="molecule type" value="Transcribed_RNA"/>
</dbReference>
<organism evidence="1">
    <name type="scientific">Anguilla anguilla</name>
    <name type="common">European freshwater eel</name>
    <name type="synonym">Muraena anguilla</name>
    <dbReference type="NCBI Taxonomy" id="7936"/>
    <lineage>
        <taxon>Eukaryota</taxon>
        <taxon>Metazoa</taxon>
        <taxon>Chordata</taxon>
        <taxon>Craniata</taxon>
        <taxon>Vertebrata</taxon>
        <taxon>Euteleostomi</taxon>
        <taxon>Actinopterygii</taxon>
        <taxon>Neopterygii</taxon>
        <taxon>Teleostei</taxon>
        <taxon>Anguilliformes</taxon>
        <taxon>Anguillidae</taxon>
        <taxon>Anguilla</taxon>
    </lineage>
</organism>
<proteinExistence type="predicted"/>
<dbReference type="AlphaFoldDB" id="A0A0E9QGK5"/>
<accession>A0A0E9QGK5</accession>
<evidence type="ECO:0000313" key="1">
    <source>
        <dbReference type="EMBL" id="JAH15632.1"/>
    </source>
</evidence>
<reference evidence="1" key="2">
    <citation type="journal article" date="2015" name="Fish Shellfish Immunol.">
        <title>Early steps in the European eel (Anguilla anguilla)-Vibrio vulnificus interaction in the gills: Role of the RtxA13 toxin.</title>
        <authorList>
            <person name="Callol A."/>
            <person name="Pajuelo D."/>
            <person name="Ebbesson L."/>
            <person name="Teles M."/>
            <person name="MacKenzie S."/>
            <person name="Amaro C."/>
        </authorList>
    </citation>
    <scope>NUCLEOTIDE SEQUENCE</scope>
</reference>